<sequence length="238" mass="27317">MKEIREVAKAYYENSTEQQKKEAQDAFQKMKSENNNTISLTDFLDIFLPDSFPKSVACSLFEELDVNLDGILDFNEFITLFYLHQSKRLLYCHGCEKFLTGLYFTCVKCFDSTSNSYDICSLCYQNKNLQHHCTDAVFLDNYALLRRKKPSSETAVDPVQESDEINEDVHEYEQENEEVANASNQEKTENRNIAANMLPRNRKRDRIFKGLAKLGENVTSKVSGRISSTADSSDCSLM</sequence>
<organism evidence="3 4">
    <name type="scientific">Carya illinoinensis</name>
    <name type="common">Pecan</name>
    <dbReference type="NCBI Taxonomy" id="32201"/>
    <lineage>
        <taxon>Eukaryota</taxon>
        <taxon>Viridiplantae</taxon>
        <taxon>Streptophyta</taxon>
        <taxon>Embryophyta</taxon>
        <taxon>Tracheophyta</taxon>
        <taxon>Spermatophyta</taxon>
        <taxon>Magnoliopsida</taxon>
        <taxon>eudicotyledons</taxon>
        <taxon>Gunneridae</taxon>
        <taxon>Pentapetalae</taxon>
        <taxon>rosids</taxon>
        <taxon>fabids</taxon>
        <taxon>Fagales</taxon>
        <taxon>Juglandaceae</taxon>
        <taxon>Carya</taxon>
    </lineage>
</organism>
<dbReference type="PROSITE" id="PS00303">
    <property type="entry name" value="S100_CABP"/>
    <property type="match status" value="1"/>
</dbReference>
<evidence type="ECO:0000259" key="2">
    <source>
        <dbReference type="PROSITE" id="PS50222"/>
    </source>
</evidence>
<dbReference type="Proteomes" id="UP000811246">
    <property type="component" value="Chromosome 8"/>
</dbReference>
<dbReference type="EMBL" id="CM031832">
    <property type="protein sequence ID" value="KAG6700330.1"/>
    <property type="molecule type" value="Genomic_DNA"/>
</dbReference>
<dbReference type="InterPro" id="IPR001751">
    <property type="entry name" value="S100/CaBP7/8-like_CS"/>
</dbReference>
<feature type="domain" description="EF-hand" evidence="2">
    <location>
        <begin position="52"/>
        <end position="87"/>
    </location>
</feature>
<gene>
    <name evidence="3" type="ORF">I3842_08G107600</name>
</gene>
<dbReference type="AlphaFoldDB" id="A0A922EC33"/>
<proteinExistence type="predicted"/>
<comment type="caution">
    <text evidence="3">The sequence shown here is derived from an EMBL/GenBank/DDBJ whole genome shotgun (WGS) entry which is preliminary data.</text>
</comment>
<dbReference type="GO" id="GO:0005509">
    <property type="term" value="F:calcium ion binding"/>
    <property type="evidence" value="ECO:0007669"/>
    <property type="project" value="InterPro"/>
</dbReference>
<protein>
    <recommendedName>
        <fullName evidence="2">EF-hand domain-containing protein</fullName>
    </recommendedName>
</protein>
<evidence type="ECO:0000313" key="4">
    <source>
        <dbReference type="Proteomes" id="UP000811246"/>
    </source>
</evidence>
<evidence type="ECO:0000256" key="1">
    <source>
        <dbReference type="SAM" id="Coils"/>
    </source>
</evidence>
<feature type="coiled-coil region" evidence="1">
    <location>
        <begin position="162"/>
        <end position="192"/>
    </location>
</feature>
<evidence type="ECO:0000313" key="3">
    <source>
        <dbReference type="EMBL" id="KAG6700330.1"/>
    </source>
</evidence>
<reference evidence="3" key="1">
    <citation type="submission" date="2021-01" db="EMBL/GenBank/DDBJ databases">
        <authorList>
            <person name="Lovell J.T."/>
            <person name="Bentley N."/>
            <person name="Bhattarai G."/>
            <person name="Jenkins J.W."/>
            <person name="Sreedasyam A."/>
            <person name="Alarcon Y."/>
            <person name="Bock C."/>
            <person name="Boston L."/>
            <person name="Carlson J."/>
            <person name="Cervantes K."/>
            <person name="Clermont K."/>
            <person name="Krom N."/>
            <person name="Kubenka K."/>
            <person name="Mamidi S."/>
            <person name="Mattison C."/>
            <person name="Monteros M."/>
            <person name="Pisani C."/>
            <person name="Plott C."/>
            <person name="Rajasekar S."/>
            <person name="Rhein H.S."/>
            <person name="Rohla C."/>
            <person name="Song M."/>
            <person name="Hilaire R.S."/>
            <person name="Shu S."/>
            <person name="Wells L."/>
            <person name="Wang X."/>
            <person name="Webber J."/>
            <person name="Heerema R.J."/>
            <person name="Klein P."/>
            <person name="Conner P."/>
            <person name="Grauke L."/>
            <person name="Grimwood J."/>
            <person name="Schmutz J."/>
            <person name="Randall J.J."/>
        </authorList>
    </citation>
    <scope>NUCLEOTIDE SEQUENCE</scope>
    <source>
        <tissue evidence="3">Leaf</tissue>
    </source>
</reference>
<dbReference type="InterPro" id="IPR002048">
    <property type="entry name" value="EF_hand_dom"/>
</dbReference>
<dbReference type="PROSITE" id="PS50222">
    <property type="entry name" value="EF_HAND_2"/>
    <property type="match status" value="1"/>
</dbReference>
<keyword evidence="1" id="KW-0175">Coiled coil</keyword>
<accession>A0A922EC33</accession>
<name>A0A922EC33_CARIL</name>